<evidence type="ECO:0000256" key="10">
    <source>
        <dbReference type="SAM" id="Coils"/>
    </source>
</evidence>
<protein>
    <recommendedName>
        <fullName evidence="12">Daxx histone-binding domain-containing protein</fullName>
    </recommendedName>
</protein>
<evidence type="ECO:0000256" key="6">
    <source>
        <dbReference type="ARBA" id="ARBA00022703"/>
    </source>
</evidence>
<evidence type="ECO:0000256" key="4">
    <source>
        <dbReference type="ARBA" id="ARBA00022454"/>
    </source>
</evidence>
<keyword evidence="9" id="KW-0539">Nucleus</keyword>
<feature type="compositionally biased region" description="Acidic residues" evidence="11">
    <location>
        <begin position="605"/>
        <end position="615"/>
    </location>
</feature>
<evidence type="ECO:0000256" key="8">
    <source>
        <dbReference type="ARBA" id="ARBA00023186"/>
    </source>
</evidence>
<evidence type="ECO:0000256" key="9">
    <source>
        <dbReference type="ARBA" id="ARBA00023242"/>
    </source>
</evidence>
<dbReference type="GO" id="GO:0050681">
    <property type="term" value="F:nuclear androgen receptor binding"/>
    <property type="evidence" value="ECO:0007669"/>
    <property type="project" value="TreeGrafter"/>
</dbReference>
<dbReference type="AlphaFoldDB" id="A0AAW0UJW4"/>
<dbReference type="InterPro" id="IPR038298">
    <property type="entry name" value="Daxx_N_sf"/>
</dbReference>
<keyword evidence="7 10" id="KW-0175">Coiled coil</keyword>
<feature type="compositionally biased region" description="Basic and acidic residues" evidence="11">
    <location>
        <begin position="511"/>
        <end position="523"/>
    </location>
</feature>
<keyword evidence="14" id="KW-1185">Reference proteome</keyword>
<feature type="compositionally biased region" description="Basic and acidic residues" evidence="11">
    <location>
        <begin position="107"/>
        <end position="121"/>
    </location>
</feature>
<feature type="region of interest" description="Disordered" evidence="11">
    <location>
        <begin position="1"/>
        <end position="64"/>
    </location>
</feature>
<evidence type="ECO:0000256" key="1">
    <source>
        <dbReference type="ARBA" id="ARBA00004123"/>
    </source>
</evidence>
<dbReference type="Pfam" id="PF20920">
    <property type="entry name" value="DAXX_hist_bd"/>
    <property type="match status" value="1"/>
</dbReference>
<dbReference type="GO" id="GO:0003713">
    <property type="term" value="F:transcription coactivator activity"/>
    <property type="evidence" value="ECO:0007669"/>
    <property type="project" value="TreeGrafter"/>
</dbReference>
<feature type="region of interest" description="Disordered" evidence="11">
    <location>
        <begin position="225"/>
        <end position="248"/>
    </location>
</feature>
<sequence>MAATEVVELSGSDDDDLPELTRKPIGWNYQLGATKTEKAKSRANGASATTAPGPASHCPEKEVDDDLEIIEVNIEPKKNYVMPTSSSRSEIRRQVRSTTQSSISDFFTHEKRAAEDTNERSVKKKNKENKSEKRDEEQEENDRSTASLEEFIRQWEEIKISKDDEKIRDKLWKHYHLAQTSYTHSKKFIEIIEASTRKLTIDNIYVVIKDILDCLKQYKDVPYREKGSGAESTGTSREGTPTPIDTENSKINSRLRKVEKKMKELANKIKELEDEEVDLDDDTNSAYLVEDRIKRQFTKLHDYYCRLAKCSPATGRPIEKKFKYKGSRWVEINKRITAWVNKHREFPDYVDILNLVKKVTKQSSLPLRPETVRVQAQEIFRDVGRMLKFRRESDDLYCIYSYVEEEGEDPARQDEGLDHQLMENEKIAIENLNKVFQEFVDKDGQQRESADLNTKTASETPEKKDSPVQGISRTPECNVEETVKTEGEPEKKDSPVKDISRTAEETVETEGESKVKEELKVKSIPETGELEITLKRVSDNWIKSDEMRENDGEDVISDAEDDTSTEDHAISDSEDDDDTSPEESEEDERQDTTERSTHEPGKVEEELDDGDETDDDLKVVLASACIEEEEEDSEEGEYSRSSLYILY</sequence>
<feature type="compositionally biased region" description="Acidic residues" evidence="11">
    <location>
        <begin position="572"/>
        <end position="589"/>
    </location>
</feature>
<feature type="compositionally biased region" description="Polar residues" evidence="11">
    <location>
        <begin position="230"/>
        <end position="248"/>
    </location>
</feature>
<dbReference type="GO" id="GO:0006915">
    <property type="term" value="P:apoptotic process"/>
    <property type="evidence" value="ECO:0007669"/>
    <property type="project" value="UniProtKB-KW"/>
</dbReference>
<feature type="compositionally biased region" description="Acidic residues" evidence="11">
    <location>
        <begin position="626"/>
        <end position="636"/>
    </location>
</feature>
<feature type="compositionally biased region" description="Basic and acidic residues" evidence="11">
    <location>
        <begin position="481"/>
        <end position="504"/>
    </location>
</feature>
<feature type="region of interest" description="Disordered" evidence="11">
    <location>
        <begin position="443"/>
        <end position="647"/>
    </location>
</feature>
<accession>A0AAW0UJW4</accession>
<name>A0AAW0UJW4_SCYPA</name>
<gene>
    <name evidence="13" type="ORF">O3P69_002973</name>
</gene>
<comment type="caution">
    <text evidence="13">The sequence shown here is derived from an EMBL/GenBank/DDBJ whole genome shotgun (WGS) entry which is preliminary data.</text>
</comment>
<evidence type="ECO:0000313" key="14">
    <source>
        <dbReference type="Proteomes" id="UP001487740"/>
    </source>
</evidence>
<dbReference type="EMBL" id="JARAKH010000010">
    <property type="protein sequence ID" value="KAK8399965.1"/>
    <property type="molecule type" value="Genomic_DNA"/>
</dbReference>
<dbReference type="PANTHER" id="PTHR12766">
    <property type="entry name" value="DEATH DOMAIN-ASSOCIATED PROTEIN 6 DAXX"/>
    <property type="match status" value="1"/>
</dbReference>
<feature type="compositionally biased region" description="Acidic residues" evidence="11">
    <location>
        <begin position="551"/>
        <end position="564"/>
    </location>
</feature>
<feature type="compositionally biased region" description="Polar residues" evidence="11">
    <location>
        <begin position="96"/>
        <end position="105"/>
    </location>
</feature>
<dbReference type="InterPro" id="IPR046426">
    <property type="entry name" value="DAXX_histone-bd_sf"/>
</dbReference>
<dbReference type="Proteomes" id="UP001487740">
    <property type="component" value="Unassembled WGS sequence"/>
</dbReference>
<dbReference type="Gene3D" id="1.10.8.810">
    <property type="entry name" value="Daxx helical bundle domain"/>
    <property type="match status" value="1"/>
</dbReference>
<evidence type="ECO:0000256" key="2">
    <source>
        <dbReference type="ARBA" id="ARBA00004286"/>
    </source>
</evidence>
<reference evidence="13 14" key="1">
    <citation type="submission" date="2023-03" db="EMBL/GenBank/DDBJ databases">
        <title>High-quality genome of Scylla paramamosain provides insights in environmental adaptation.</title>
        <authorList>
            <person name="Zhang L."/>
        </authorList>
    </citation>
    <scope>NUCLEOTIDE SEQUENCE [LARGE SCALE GENOMIC DNA]</scope>
    <source>
        <strain evidence="13">LZ_2023a</strain>
        <tissue evidence="13">Muscle</tissue>
    </source>
</reference>
<dbReference type="GO" id="GO:0016605">
    <property type="term" value="C:PML body"/>
    <property type="evidence" value="ECO:0007669"/>
    <property type="project" value="TreeGrafter"/>
</dbReference>
<feature type="domain" description="Daxx histone-binding" evidence="12">
    <location>
        <begin position="358"/>
        <end position="440"/>
    </location>
</feature>
<dbReference type="GO" id="GO:0005737">
    <property type="term" value="C:cytoplasm"/>
    <property type="evidence" value="ECO:0007669"/>
    <property type="project" value="UniProtKB-SubCell"/>
</dbReference>
<evidence type="ECO:0000256" key="11">
    <source>
        <dbReference type="SAM" id="MobiDB-lite"/>
    </source>
</evidence>
<feature type="region of interest" description="Disordered" evidence="11">
    <location>
        <begin position="76"/>
        <end position="146"/>
    </location>
</feature>
<keyword evidence="8" id="KW-0143">Chaperone</keyword>
<keyword evidence="6" id="KW-0053">Apoptosis</keyword>
<feature type="compositionally biased region" description="Basic and acidic residues" evidence="11">
    <location>
        <begin position="590"/>
        <end position="604"/>
    </location>
</feature>
<proteinExistence type="predicted"/>
<feature type="compositionally biased region" description="Basic and acidic residues" evidence="11">
    <location>
        <begin position="532"/>
        <end position="550"/>
    </location>
</feature>
<dbReference type="InterPro" id="IPR046378">
    <property type="entry name" value="DAXX_histone-bd"/>
</dbReference>
<evidence type="ECO:0000259" key="12">
    <source>
        <dbReference type="Pfam" id="PF20920"/>
    </source>
</evidence>
<dbReference type="GO" id="GO:0042393">
    <property type="term" value="F:histone binding"/>
    <property type="evidence" value="ECO:0007669"/>
    <property type="project" value="InterPro"/>
</dbReference>
<keyword evidence="5" id="KW-0963">Cytoplasm</keyword>
<dbReference type="GO" id="GO:0003714">
    <property type="term" value="F:transcription corepressor activity"/>
    <property type="evidence" value="ECO:0007669"/>
    <property type="project" value="TreeGrafter"/>
</dbReference>
<organism evidence="13 14">
    <name type="scientific">Scylla paramamosain</name>
    <name type="common">Mud crab</name>
    <dbReference type="NCBI Taxonomy" id="85552"/>
    <lineage>
        <taxon>Eukaryota</taxon>
        <taxon>Metazoa</taxon>
        <taxon>Ecdysozoa</taxon>
        <taxon>Arthropoda</taxon>
        <taxon>Crustacea</taxon>
        <taxon>Multicrustacea</taxon>
        <taxon>Malacostraca</taxon>
        <taxon>Eumalacostraca</taxon>
        <taxon>Eucarida</taxon>
        <taxon>Decapoda</taxon>
        <taxon>Pleocyemata</taxon>
        <taxon>Brachyura</taxon>
        <taxon>Eubrachyura</taxon>
        <taxon>Portunoidea</taxon>
        <taxon>Portunidae</taxon>
        <taxon>Portuninae</taxon>
        <taxon>Scylla</taxon>
    </lineage>
</organism>
<feature type="coiled-coil region" evidence="10">
    <location>
        <begin position="248"/>
        <end position="282"/>
    </location>
</feature>
<evidence type="ECO:0000256" key="3">
    <source>
        <dbReference type="ARBA" id="ARBA00004496"/>
    </source>
</evidence>
<dbReference type="Gene3D" id="1.20.58.2170">
    <property type="match status" value="1"/>
</dbReference>
<evidence type="ECO:0000313" key="13">
    <source>
        <dbReference type="EMBL" id="KAK8399965.1"/>
    </source>
</evidence>
<dbReference type="PANTHER" id="PTHR12766:SF7">
    <property type="entry name" value="DEATH DOMAIN-ASSOCIATED PROTEIN 6"/>
    <property type="match status" value="1"/>
</dbReference>
<dbReference type="GO" id="GO:0005694">
    <property type="term" value="C:chromosome"/>
    <property type="evidence" value="ECO:0007669"/>
    <property type="project" value="UniProtKB-SubCell"/>
</dbReference>
<comment type="subcellular location">
    <subcellularLocation>
        <location evidence="2">Chromosome</location>
    </subcellularLocation>
    <subcellularLocation>
        <location evidence="3">Cytoplasm</location>
    </subcellularLocation>
    <subcellularLocation>
        <location evidence="1">Nucleus</location>
    </subcellularLocation>
</comment>
<evidence type="ECO:0000256" key="7">
    <source>
        <dbReference type="ARBA" id="ARBA00023054"/>
    </source>
</evidence>
<keyword evidence="4" id="KW-0158">Chromosome</keyword>
<evidence type="ECO:0000256" key="5">
    <source>
        <dbReference type="ARBA" id="ARBA00022490"/>
    </source>
</evidence>